<sequence>MRGVEYLTAHAQDAFHRPVEKDGGAQRAIIGMVHSALSNRPGNTTRCGTRKRPAPLAVPGGRPSCVFNACSCLPPRPVVVAVVVVGAYNAVAAASHRQAAGPASSDAPRESRRNKRDRRPPRNQQQKRVGADSEGR</sequence>
<protein>
    <submittedName>
        <fullName evidence="1">Uncharacterized protein</fullName>
    </submittedName>
</protein>
<reference evidence="1 2" key="1">
    <citation type="journal article" date="2020" name="Cell">
        <title>Large-Scale Comparative Analyses of Tick Genomes Elucidate Their Genetic Diversity and Vector Capacities.</title>
        <authorList>
            <consortium name="Tick Genome and Microbiome Consortium (TIGMIC)"/>
            <person name="Jia N."/>
            <person name="Wang J."/>
            <person name="Shi W."/>
            <person name="Du L."/>
            <person name="Sun Y."/>
            <person name="Zhan W."/>
            <person name="Jiang J.F."/>
            <person name="Wang Q."/>
            <person name="Zhang B."/>
            <person name="Ji P."/>
            <person name="Bell-Sakyi L."/>
            <person name="Cui X.M."/>
            <person name="Yuan T.T."/>
            <person name="Jiang B.G."/>
            <person name="Yang W.F."/>
            <person name="Lam T.T."/>
            <person name="Chang Q.C."/>
            <person name="Ding S.J."/>
            <person name="Wang X.J."/>
            <person name="Zhu J.G."/>
            <person name="Ruan X.D."/>
            <person name="Zhao L."/>
            <person name="Wei J.T."/>
            <person name="Ye R.Z."/>
            <person name="Que T.C."/>
            <person name="Du C.H."/>
            <person name="Zhou Y.H."/>
            <person name="Cheng J.X."/>
            <person name="Dai P.F."/>
            <person name="Guo W.B."/>
            <person name="Han X.H."/>
            <person name="Huang E.J."/>
            <person name="Li L.F."/>
            <person name="Wei W."/>
            <person name="Gao Y.C."/>
            <person name="Liu J.Z."/>
            <person name="Shao H.Z."/>
            <person name="Wang X."/>
            <person name="Wang C.C."/>
            <person name="Yang T.C."/>
            <person name="Huo Q.B."/>
            <person name="Li W."/>
            <person name="Chen H.Y."/>
            <person name="Chen S.E."/>
            <person name="Zhou L.G."/>
            <person name="Ni X.B."/>
            <person name="Tian J.H."/>
            <person name="Sheng Y."/>
            <person name="Liu T."/>
            <person name="Pan Y.S."/>
            <person name="Xia L.Y."/>
            <person name="Li J."/>
            <person name="Zhao F."/>
            <person name="Cao W.C."/>
        </authorList>
    </citation>
    <scope>NUCLEOTIDE SEQUENCE [LARGE SCALE GENOMIC DNA]</scope>
    <source>
        <strain evidence="1">Iper-2018</strain>
    </source>
</reference>
<evidence type="ECO:0000313" key="2">
    <source>
        <dbReference type="Proteomes" id="UP000805193"/>
    </source>
</evidence>
<dbReference type="Proteomes" id="UP000805193">
    <property type="component" value="Unassembled WGS sequence"/>
</dbReference>
<keyword evidence="2" id="KW-1185">Reference proteome</keyword>
<accession>A0AC60P4L3</accession>
<dbReference type="EMBL" id="JABSTQ010011192">
    <property type="protein sequence ID" value="KAG0414237.1"/>
    <property type="molecule type" value="Genomic_DNA"/>
</dbReference>
<organism evidence="1 2">
    <name type="scientific">Ixodes persulcatus</name>
    <name type="common">Taiga tick</name>
    <dbReference type="NCBI Taxonomy" id="34615"/>
    <lineage>
        <taxon>Eukaryota</taxon>
        <taxon>Metazoa</taxon>
        <taxon>Ecdysozoa</taxon>
        <taxon>Arthropoda</taxon>
        <taxon>Chelicerata</taxon>
        <taxon>Arachnida</taxon>
        <taxon>Acari</taxon>
        <taxon>Parasitiformes</taxon>
        <taxon>Ixodida</taxon>
        <taxon>Ixodoidea</taxon>
        <taxon>Ixodidae</taxon>
        <taxon>Ixodinae</taxon>
        <taxon>Ixodes</taxon>
    </lineage>
</organism>
<gene>
    <name evidence="1" type="ORF">HPB47_008584</name>
</gene>
<proteinExistence type="predicted"/>
<comment type="caution">
    <text evidence="1">The sequence shown here is derived from an EMBL/GenBank/DDBJ whole genome shotgun (WGS) entry which is preliminary data.</text>
</comment>
<evidence type="ECO:0000313" key="1">
    <source>
        <dbReference type="EMBL" id="KAG0414237.1"/>
    </source>
</evidence>
<name>A0AC60P4L3_IXOPE</name>